<protein>
    <recommendedName>
        <fullName evidence="5">Dockerin domain-containing protein</fullName>
    </recommendedName>
</protein>
<dbReference type="Pfam" id="PF13306">
    <property type="entry name" value="LRR_5"/>
    <property type="match status" value="1"/>
</dbReference>
<accession>A0A2U2EDY7</accession>
<gene>
    <name evidence="2" type="ORF">DXA03_11745</name>
    <name evidence="1" type="ORF">LD38_14175</name>
</gene>
<reference evidence="2 4" key="2">
    <citation type="submission" date="2018-08" db="EMBL/GenBank/DDBJ databases">
        <title>A genome reference for cultivated species of the human gut microbiota.</title>
        <authorList>
            <person name="Zou Y."/>
            <person name="Xue W."/>
            <person name="Luo G."/>
        </authorList>
    </citation>
    <scope>NUCLEOTIDE SEQUENCE [LARGE SCALE GENOMIC DNA]</scope>
    <source>
        <strain evidence="2 4">AM54-25XD</strain>
    </source>
</reference>
<dbReference type="RefSeq" id="WP_109258621.1">
    <property type="nucleotide sequence ID" value="NZ_JRFS01000036.1"/>
</dbReference>
<evidence type="ECO:0000313" key="2">
    <source>
        <dbReference type="EMBL" id="RGZ16700.1"/>
    </source>
</evidence>
<evidence type="ECO:0000313" key="4">
    <source>
        <dbReference type="Proteomes" id="UP000285209"/>
    </source>
</evidence>
<dbReference type="EMBL" id="QSDV01000025">
    <property type="protein sequence ID" value="RGZ16700.1"/>
    <property type="molecule type" value="Genomic_DNA"/>
</dbReference>
<dbReference type="Gene3D" id="1.10.1330.10">
    <property type="entry name" value="Dockerin domain"/>
    <property type="match status" value="1"/>
</dbReference>
<dbReference type="Proteomes" id="UP000245905">
    <property type="component" value="Unassembled WGS sequence"/>
</dbReference>
<dbReference type="Gene3D" id="3.80.10.10">
    <property type="entry name" value="Ribonuclease Inhibitor"/>
    <property type="match status" value="1"/>
</dbReference>
<dbReference type="SUPFAM" id="SSF52058">
    <property type="entry name" value="L domain-like"/>
    <property type="match status" value="1"/>
</dbReference>
<sequence>MRKRSRQLIGVLMASAMVISTNVVIPNEYTYAQEDTSSIKSSGTYGNNITWTLQDGTLTVSGFGKLEKIDNSDFPWTGNDEIKKLNINKEITDIGNQVFYNLGNLQDVNFSDGLKSIGDWAFTNCDIRRLRIPDSVESIGECAFGGNSYLKKLVLPSNLKEIGVDAFSILNGGCMYLTGNAPKIEDENYVDIPGAVSGRKLTIIYPRDNKTYTEQFKNHFTQSEVNWVEEDVKDMSLDIDEGDDKVESVTLDVQGTTIETNDENRGKCNISINIKNYSGSVPSTSYVYVYLKSERDDSESKLMASYNDKTGSYELNMSDLYGTIGAFTWTYFSGKTWIEKIEIQSDSGKRKPAGNNSWYVIPVSSYGVVSNGSNPYVAEKPEDAKYWFNIHRTYSMTFYEPDLSVKSLKDNGGEIYKEEKTIAVEDGISAIGMNDVYKAKDLGDLKFKRWYCPFFDYMEDEELYDCSCVLYSEYDKDILVFDVKFDDGNDEVVDIKTINYDELDEDDLPVVEGYENYKWRVVRDTGAIYYIMDVDGNKPDKPLKIKNASTLSKDKIEAAVKDISNAAEKTNVSVEMNNATVIPNEILKAEQGKNVNVTFNTANSAWTINGKTIVSDNIEDANISLTKEAGSVSDSNLSDLIGKRSAEKIIFGNNDSFGFKADINLKTENDITNNKAVLIQKNATGYVYKSSSSVSNNNYSINVDNGNESYVIYGDNGDLNSDSKIDIRDAMSCLRHVSGREDLDCVREGFADVNFDGNVNIQDLIKEIHVVSGREDNF</sequence>
<dbReference type="InterPro" id="IPR032675">
    <property type="entry name" value="LRR_dom_sf"/>
</dbReference>
<name>A0A2U2EDY7_9FIRM</name>
<evidence type="ECO:0008006" key="5">
    <source>
        <dbReference type="Google" id="ProtNLM"/>
    </source>
</evidence>
<dbReference type="AlphaFoldDB" id="A0A2U2EDY7"/>
<dbReference type="GO" id="GO:0000272">
    <property type="term" value="P:polysaccharide catabolic process"/>
    <property type="evidence" value="ECO:0007669"/>
    <property type="project" value="InterPro"/>
</dbReference>
<dbReference type="SUPFAM" id="SSF63446">
    <property type="entry name" value="Type I dockerin domain"/>
    <property type="match status" value="1"/>
</dbReference>
<proteinExistence type="predicted"/>
<dbReference type="InterPro" id="IPR036439">
    <property type="entry name" value="Dockerin_dom_sf"/>
</dbReference>
<dbReference type="Proteomes" id="UP000285209">
    <property type="component" value="Unassembled WGS sequence"/>
</dbReference>
<reference evidence="1 3" key="1">
    <citation type="submission" date="2014-09" db="EMBL/GenBank/DDBJ databases">
        <title>Butyrate-producing bacteria isolated from human gut.</title>
        <authorList>
            <person name="Zhang Q."/>
            <person name="Zhao L."/>
        </authorList>
    </citation>
    <scope>NUCLEOTIDE SEQUENCE [LARGE SCALE GENOMIC DNA]</scope>
    <source>
        <strain evidence="1 3">R22</strain>
    </source>
</reference>
<comment type="caution">
    <text evidence="1">The sequence shown here is derived from an EMBL/GenBank/DDBJ whole genome shotgun (WGS) entry which is preliminary data.</text>
</comment>
<dbReference type="EMBL" id="JRFS01000036">
    <property type="protein sequence ID" value="PWE82714.1"/>
    <property type="molecule type" value="Genomic_DNA"/>
</dbReference>
<dbReference type="GO" id="GO:0004553">
    <property type="term" value="F:hydrolase activity, hydrolyzing O-glycosyl compounds"/>
    <property type="evidence" value="ECO:0007669"/>
    <property type="project" value="InterPro"/>
</dbReference>
<dbReference type="Pfam" id="PF00404">
    <property type="entry name" value="Dockerin_1"/>
    <property type="match status" value="1"/>
</dbReference>
<dbReference type="InterPro" id="IPR002105">
    <property type="entry name" value="Dockerin_1_rpt"/>
</dbReference>
<dbReference type="CDD" id="cd14256">
    <property type="entry name" value="Dockerin_I"/>
    <property type="match status" value="1"/>
</dbReference>
<evidence type="ECO:0000313" key="1">
    <source>
        <dbReference type="EMBL" id="PWE82714.1"/>
    </source>
</evidence>
<evidence type="ECO:0000313" key="3">
    <source>
        <dbReference type="Proteomes" id="UP000245905"/>
    </source>
</evidence>
<dbReference type="InterPro" id="IPR026906">
    <property type="entry name" value="LRR_5"/>
</dbReference>
<organism evidence="1 3">
    <name type="scientific">Agathobacter rectalis</name>
    <dbReference type="NCBI Taxonomy" id="39491"/>
    <lineage>
        <taxon>Bacteria</taxon>
        <taxon>Bacillati</taxon>
        <taxon>Bacillota</taxon>
        <taxon>Clostridia</taxon>
        <taxon>Lachnospirales</taxon>
        <taxon>Lachnospiraceae</taxon>
        <taxon>Agathobacter</taxon>
    </lineage>
</organism>